<evidence type="ECO:0008006" key="4">
    <source>
        <dbReference type="Google" id="ProtNLM"/>
    </source>
</evidence>
<feature type="compositionally biased region" description="Polar residues" evidence="1">
    <location>
        <begin position="171"/>
        <end position="181"/>
    </location>
</feature>
<dbReference type="EMBL" id="CAJNON010000661">
    <property type="protein sequence ID" value="CAF1348074.1"/>
    <property type="molecule type" value="Genomic_DNA"/>
</dbReference>
<reference evidence="2" key="1">
    <citation type="submission" date="2021-02" db="EMBL/GenBank/DDBJ databases">
        <authorList>
            <person name="Nowell W R."/>
        </authorList>
    </citation>
    <scope>NUCLEOTIDE SEQUENCE</scope>
</reference>
<evidence type="ECO:0000313" key="2">
    <source>
        <dbReference type="EMBL" id="CAF1348074.1"/>
    </source>
</evidence>
<name>A0A815H9N5_9BILA</name>
<organism evidence="2 3">
    <name type="scientific">Adineta steineri</name>
    <dbReference type="NCBI Taxonomy" id="433720"/>
    <lineage>
        <taxon>Eukaryota</taxon>
        <taxon>Metazoa</taxon>
        <taxon>Spiralia</taxon>
        <taxon>Gnathifera</taxon>
        <taxon>Rotifera</taxon>
        <taxon>Eurotatoria</taxon>
        <taxon>Bdelloidea</taxon>
        <taxon>Adinetida</taxon>
        <taxon>Adinetidae</taxon>
        <taxon>Adineta</taxon>
    </lineage>
</organism>
<sequence>MATNDIYNEICFECGEFSGEPFICNQCHQTFCSVHIEDHQEDIPEQMQTPVQNHELPNQDKNDDSYNRQLFHRIDQWEKESVDKIKVAAELARVDLRLLIEKSTNYYKESTKKVSQAIDRSQRLNTFPETELNAWIQQLNEIQRQSQTSFYTTIKEDRLISPIYMIKVTQEPKSQIDPSEQTGKRSRNTTISNLKPAVVNDPSDRFDEVFGEANLDEKKFVVTGDSYSRSCVSGINLYSDGKHSVGFGVEEIYTANWSCFFGIITSNERLSDNIPNMKSLHGFWSSGYHVICDWSCFFGIITSNERLSDNIPNMKSLHGFWSSGYHVICGERLGVTGARRWYKNHKIILTFDCDSGQFQIENKRTAWRHKFDIDPRACPFPWKFICFIKGCQLRIQN</sequence>
<accession>A0A815H9N5</accession>
<dbReference type="Proteomes" id="UP000663891">
    <property type="component" value="Unassembled WGS sequence"/>
</dbReference>
<evidence type="ECO:0000313" key="3">
    <source>
        <dbReference type="Proteomes" id="UP000663891"/>
    </source>
</evidence>
<comment type="caution">
    <text evidence="2">The sequence shown here is derived from an EMBL/GenBank/DDBJ whole genome shotgun (WGS) entry which is preliminary data.</text>
</comment>
<dbReference type="AlphaFoldDB" id="A0A815H9N5"/>
<evidence type="ECO:0000256" key="1">
    <source>
        <dbReference type="SAM" id="MobiDB-lite"/>
    </source>
</evidence>
<dbReference type="InterPro" id="IPR035896">
    <property type="entry name" value="AN1-like_Znf"/>
</dbReference>
<dbReference type="OrthoDB" id="9988414at2759"/>
<dbReference type="SUPFAM" id="SSF118310">
    <property type="entry name" value="AN1-like Zinc finger"/>
    <property type="match status" value="1"/>
</dbReference>
<feature type="region of interest" description="Disordered" evidence="1">
    <location>
        <begin position="171"/>
        <end position="191"/>
    </location>
</feature>
<protein>
    <recommendedName>
        <fullName evidence="4">B box-type domain-containing protein</fullName>
    </recommendedName>
</protein>
<proteinExistence type="predicted"/>
<gene>
    <name evidence="2" type="ORF">VCS650_LOCUS33609</name>
</gene>